<dbReference type="InterPro" id="IPR004360">
    <property type="entry name" value="Glyas_Fos-R_dOase_dom"/>
</dbReference>
<dbReference type="InterPro" id="IPR050383">
    <property type="entry name" value="GlyoxalaseI/FosfomycinResist"/>
</dbReference>
<sequence length="310" mass="33328">MSSSPAPVGHVPSDVHSLGYVRVRVTDPEAWRRFAFDVVGFAEGPGARDGALRLRMDERPYRLELVPGDTDQVLATGWEVRDHLALDRVRTALEKHGTPVEELDETACAARGVQAALAATDPGGTPLEFFCGPALDHSPVVTPFAARFVTGGLGLGHVVVPVHDADTVHAFYTEVLGFAPRGRMGVPLPPEAGGPLWVRFLSTSRRHHTLAVMGVPATEPPGLVHIMVEMAALDDVGRTLDRVAAHGVPLSSTLGRHTNDKIVSFYVRTPGGWDLEVGCDGLLVDEAEYVAEEITADSYWGHDWSVGQRG</sequence>
<dbReference type="Gene3D" id="3.10.180.10">
    <property type="entry name" value="2,3-Dihydroxybiphenyl 1,2-Dioxygenase, domain 1"/>
    <property type="match status" value="2"/>
</dbReference>
<evidence type="ECO:0000256" key="5">
    <source>
        <dbReference type="ARBA" id="ARBA00022964"/>
    </source>
</evidence>
<dbReference type="SUPFAM" id="SSF54593">
    <property type="entry name" value="Glyoxalase/Bleomycin resistance protein/Dihydroxybiphenyl dioxygenase"/>
    <property type="match status" value="1"/>
</dbReference>
<comment type="similarity">
    <text evidence="2 8">Belongs to the extradiol ring-cleavage dioxygenase family.</text>
</comment>
<dbReference type="Pfam" id="PF00903">
    <property type="entry name" value="Glyoxalase"/>
    <property type="match status" value="1"/>
</dbReference>
<proteinExistence type="inferred from homology"/>
<keyword evidence="6 8" id="KW-0560">Oxidoreductase</keyword>
<dbReference type="PROSITE" id="PS00082">
    <property type="entry name" value="EXTRADIOL_DIOXYGENAS"/>
    <property type="match status" value="1"/>
</dbReference>
<comment type="caution">
    <text evidence="10">The sequence shown here is derived from an EMBL/GenBank/DDBJ whole genome shotgun (WGS) entry which is preliminary data.</text>
</comment>
<comment type="cofactor">
    <cofactor evidence="1 8">
        <name>Fe(2+)</name>
        <dbReference type="ChEBI" id="CHEBI:29033"/>
    </cofactor>
</comment>
<evidence type="ECO:0000256" key="7">
    <source>
        <dbReference type="ARBA" id="ARBA00023004"/>
    </source>
</evidence>
<dbReference type="GO" id="GO:0051213">
    <property type="term" value="F:dioxygenase activity"/>
    <property type="evidence" value="ECO:0007669"/>
    <property type="project" value="UniProtKB-KW"/>
</dbReference>
<dbReference type="CDD" id="cd07237">
    <property type="entry name" value="BphC1-RGP6_C_like"/>
    <property type="match status" value="1"/>
</dbReference>
<evidence type="ECO:0000259" key="9">
    <source>
        <dbReference type="PROSITE" id="PS51819"/>
    </source>
</evidence>
<evidence type="ECO:0000256" key="6">
    <source>
        <dbReference type="ARBA" id="ARBA00023002"/>
    </source>
</evidence>
<evidence type="ECO:0000256" key="8">
    <source>
        <dbReference type="RuleBase" id="RU000683"/>
    </source>
</evidence>
<evidence type="ECO:0000313" key="10">
    <source>
        <dbReference type="EMBL" id="TGG76673.1"/>
    </source>
</evidence>
<dbReference type="Pfam" id="PF22632">
    <property type="entry name" value="BphC_D1"/>
    <property type="match status" value="1"/>
</dbReference>
<evidence type="ECO:0000256" key="1">
    <source>
        <dbReference type="ARBA" id="ARBA00001954"/>
    </source>
</evidence>
<evidence type="ECO:0000256" key="3">
    <source>
        <dbReference type="ARBA" id="ARBA00022723"/>
    </source>
</evidence>
<accession>A0A8H1QKE9</accession>
<reference evidence="10 11" key="1">
    <citation type="submission" date="2018-10" db="EMBL/GenBank/DDBJ databases">
        <title>Isolation of pseudouridimycin from Streptomyces albus DSM 40763.</title>
        <authorList>
            <person name="Rosenqvist P."/>
            <person name="Metsae-Ketelae M."/>
            <person name="Virta P."/>
        </authorList>
    </citation>
    <scope>NUCLEOTIDE SEQUENCE [LARGE SCALE GENOMIC DNA]</scope>
    <source>
        <strain evidence="10 11">DSM 40763</strain>
    </source>
</reference>
<dbReference type="PROSITE" id="PS51819">
    <property type="entry name" value="VOC"/>
    <property type="match status" value="2"/>
</dbReference>
<feature type="domain" description="VOC" evidence="9">
    <location>
        <begin position="17"/>
        <end position="132"/>
    </location>
</feature>
<keyword evidence="3" id="KW-0479">Metal-binding</keyword>
<protein>
    <submittedName>
        <fullName evidence="10">2,3-dihydroxybiphenyl 1,2-dioxygenase</fullName>
    </submittedName>
</protein>
<dbReference type="Proteomes" id="UP000298111">
    <property type="component" value="Unassembled WGS sequence"/>
</dbReference>
<evidence type="ECO:0000256" key="2">
    <source>
        <dbReference type="ARBA" id="ARBA00008784"/>
    </source>
</evidence>
<dbReference type="EMBL" id="RCIY01000103">
    <property type="protein sequence ID" value="TGG76673.1"/>
    <property type="molecule type" value="Genomic_DNA"/>
</dbReference>
<dbReference type="InterPro" id="IPR029068">
    <property type="entry name" value="Glyas_Bleomycin-R_OHBP_Dase"/>
</dbReference>
<organism evidence="10 11">
    <name type="scientific">Streptomyces albus</name>
    <dbReference type="NCBI Taxonomy" id="1888"/>
    <lineage>
        <taxon>Bacteria</taxon>
        <taxon>Bacillati</taxon>
        <taxon>Actinomycetota</taxon>
        <taxon>Actinomycetes</taxon>
        <taxon>Kitasatosporales</taxon>
        <taxon>Streptomycetaceae</taxon>
        <taxon>Streptomyces</taxon>
    </lineage>
</organism>
<keyword evidence="5 8" id="KW-0223">Dioxygenase</keyword>
<evidence type="ECO:0000313" key="11">
    <source>
        <dbReference type="Proteomes" id="UP000298111"/>
    </source>
</evidence>
<feature type="domain" description="VOC" evidence="9">
    <location>
        <begin position="154"/>
        <end position="280"/>
    </location>
</feature>
<dbReference type="CDD" id="cd07252">
    <property type="entry name" value="BphC1-RGP6_N_like"/>
    <property type="match status" value="1"/>
</dbReference>
<name>A0A8H1QKE9_9ACTN</name>
<dbReference type="PANTHER" id="PTHR21366">
    <property type="entry name" value="GLYOXALASE FAMILY PROTEIN"/>
    <property type="match status" value="1"/>
</dbReference>
<evidence type="ECO:0000256" key="4">
    <source>
        <dbReference type="ARBA" id="ARBA00022797"/>
    </source>
</evidence>
<dbReference type="PANTHER" id="PTHR21366:SF14">
    <property type="entry name" value="GLYOXALASE DOMAIN-CONTAINING PROTEIN 5"/>
    <property type="match status" value="1"/>
</dbReference>
<keyword evidence="7 8" id="KW-0408">Iron</keyword>
<dbReference type="InterPro" id="IPR000486">
    <property type="entry name" value="Xdiol_ring_cleave_dOase_1/2"/>
</dbReference>
<keyword evidence="4 8" id="KW-0058">Aromatic hydrocarbons catabolism</keyword>
<dbReference type="GO" id="GO:0008198">
    <property type="term" value="F:ferrous iron binding"/>
    <property type="evidence" value="ECO:0007669"/>
    <property type="project" value="InterPro"/>
</dbReference>
<dbReference type="AlphaFoldDB" id="A0A8H1QKE9"/>
<gene>
    <name evidence="10" type="ORF">D8771_29255</name>
</gene>
<dbReference type="InterPro" id="IPR037523">
    <property type="entry name" value="VOC_core"/>
</dbReference>